<reference evidence="1 2" key="1">
    <citation type="journal article" date="2016" name="Front. Microbiol.">
        <title>Comparative Genomics Analysis of Streptomyces Species Reveals Their Adaptation to the Marine Environment and Their Diversity at the Genomic Level.</title>
        <authorList>
            <person name="Tian X."/>
            <person name="Zhang Z."/>
            <person name="Yang T."/>
            <person name="Chen M."/>
            <person name="Li J."/>
            <person name="Chen F."/>
            <person name="Yang J."/>
            <person name="Li W."/>
            <person name="Zhang B."/>
            <person name="Zhang Z."/>
            <person name="Wu J."/>
            <person name="Zhang C."/>
            <person name="Long L."/>
            <person name="Xiao J."/>
        </authorList>
    </citation>
    <scope>NUCLEOTIDE SEQUENCE [LARGE SCALE GENOMIC DNA]</scope>
    <source>
        <strain evidence="1 2">SCSIO M10372</strain>
    </source>
</reference>
<gene>
    <name evidence="1" type="ORF">AN221_01355</name>
</gene>
<name>A0A1E7M1I9_9ACTN</name>
<keyword evidence="2" id="KW-1185">Reference proteome</keyword>
<evidence type="ECO:0000313" key="2">
    <source>
        <dbReference type="Proteomes" id="UP000175971"/>
    </source>
</evidence>
<sequence length="74" mass="8427">MARWRIFDEKPRNYDVLLIAAGFWTAASSASPLWVRVLAGLTATHFTVNRVVHCFRQRRERARARTDAAVGRGV</sequence>
<protein>
    <submittedName>
        <fullName evidence="1">Uncharacterized protein</fullName>
    </submittedName>
</protein>
<dbReference type="Proteomes" id="UP000175971">
    <property type="component" value="Unassembled WGS sequence"/>
</dbReference>
<dbReference type="EMBL" id="LJGZ01000004">
    <property type="protein sequence ID" value="OEV22335.1"/>
    <property type="molecule type" value="Genomic_DNA"/>
</dbReference>
<accession>A0A1E7M1I9</accession>
<organism evidence="1 2">
    <name type="scientific">Streptomyces nanshensis</name>
    <dbReference type="NCBI Taxonomy" id="518642"/>
    <lineage>
        <taxon>Bacteria</taxon>
        <taxon>Bacillati</taxon>
        <taxon>Actinomycetota</taxon>
        <taxon>Actinomycetes</taxon>
        <taxon>Kitasatosporales</taxon>
        <taxon>Streptomycetaceae</taxon>
        <taxon>Streptomyces</taxon>
    </lineage>
</organism>
<dbReference type="AlphaFoldDB" id="A0A1E7M1I9"/>
<proteinExistence type="predicted"/>
<dbReference type="PATRIC" id="fig|518642.7.peg.2305"/>
<comment type="caution">
    <text evidence="1">The sequence shown here is derived from an EMBL/GenBank/DDBJ whole genome shotgun (WGS) entry which is preliminary data.</text>
</comment>
<dbReference type="RefSeq" id="WP_070199391.1">
    <property type="nucleotide sequence ID" value="NZ_LJGZ01000004.1"/>
</dbReference>
<evidence type="ECO:0000313" key="1">
    <source>
        <dbReference type="EMBL" id="OEV22335.1"/>
    </source>
</evidence>